<name>A0AAJ7S1V3_9HYME</name>
<dbReference type="KEGG" id="ccal:113464413"/>
<dbReference type="GO" id="GO:0102965">
    <property type="term" value="F:alcohol-forming long-chain fatty acyl-CoA reductase activity"/>
    <property type="evidence" value="ECO:0007669"/>
    <property type="project" value="UniProtKB-EC"/>
</dbReference>
<reference evidence="4" key="1">
    <citation type="submission" date="2025-08" db="UniProtKB">
        <authorList>
            <consortium name="RefSeq"/>
        </authorList>
    </citation>
    <scope>IDENTIFICATION</scope>
    <source>
        <tissue evidence="4">Whole body</tissue>
    </source>
</reference>
<accession>A0AAJ7S1V3</accession>
<proteinExistence type="inferred from homology"/>
<sequence>MPYKDRSDILKMNVTSDSKKSDGQIRNFYAGKHVFLTGCTGFYGGLILEKLLRTCTEIGNVYIMTREKKGFSVQERMERFFKKDVSKLYS</sequence>
<evidence type="ECO:0000313" key="4">
    <source>
        <dbReference type="RefSeq" id="XP_026669807.1"/>
    </source>
</evidence>
<evidence type="ECO:0000259" key="2">
    <source>
        <dbReference type="Pfam" id="PF07993"/>
    </source>
</evidence>
<dbReference type="Gene3D" id="3.40.50.720">
    <property type="entry name" value="NAD(P)-binding Rossmann-like Domain"/>
    <property type="match status" value="1"/>
</dbReference>
<keyword evidence="3" id="KW-1185">Reference proteome</keyword>
<dbReference type="Pfam" id="PF07993">
    <property type="entry name" value="NAD_binding_4"/>
    <property type="match status" value="1"/>
</dbReference>
<dbReference type="EC" id="1.2.1.84" evidence="1"/>
<evidence type="ECO:0000313" key="3">
    <source>
        <dbReference type="Proteomes" id="UP000694925"/>
    </source>
</evidence>
<gene>
    <name evidence="4" type="primary">LOC113464413</name>
</gene>
<dbReference type="PANTHER" id="PTHR11011:SF45">
    <property type="entry name" value="FATTY ACYL-COA REDUCTASE CG8306-RELATED"/>
    <property type="match status" value="1"/>
</dbReference>
<comment type="similarity">
    <text evidence="1">Belongs to the fatty acyl-CoA reductase family.</text>
</comment>
<keyword evidence="1" id="KW-0560">Oxidoreductase</keyword>
<organism evidence="3 4">
    <name type="scientific">Ceratina calcarata</name>
    <dbReference type="NCBI Taxonomy" id="156304"/>
    <lineage>
        <taxon>Eukaryota</taxon>
        <taxon>Metazoa</taxon>
        <taxon>Ecdysozoa</taxon>
        <taxon>Arthropoda</taxon>
        <taxon>Hexapoda</taxon>
        <taxon>Insecta</taxon>
        <taxon>Pterygota</taxon>
        <taxon>Neoptera</taxon>
        <taxon>Endopterygota</taxon>
        <taxon>Hymenoptera</taxon>
        <taxon>Apocrita</taxon>
        <taxon>Aculeata</taxon>
        <taxon>Apoidea</taxon>
        <taxon>Anthophila</taxon>
        <taxon>Apidae</taxon>
        <taxon>Ceratina</taxon>
        <taxon>Zadontomerus</taxon>
    </lineage>
</organism>
<comment type="catalytic activity">
    <reaction evidence="1">
        <text>a long-chain fatty acyl-CoA + 2 NADPH + 2 H(+) = a long-chain primary fatty alcohol + 2 NADP(+) + CoA</text>
        <dbReference type="Rhea" id="RHEA:52716"/>
        <dbReference type="ChEBI" id="CHEBI:15378"/>
        <dbReference type="ChEBI" id="CHEBI:57287"/>
        <dbReference type="ChEBI" id="CHEBI:57783"/>
        <dbReference type="ChEBI" id="CHEBI:58349"/>
        <dbReference type="ChEBI" id="CHEBI:77396"/>
        <dbReference type="ChEBI" id="CHEBI:83139"/>
        <dbReference type="EC" id="1.2.1.84"/>
    </reaction>
</comment>
<dbReference type="GeneID" id="113464413"/>
<dbReference type="GO" id="GO:0080019">
    <property type="term" value="F:alcohol-forming very long-chain fatty acyl-CoA reductase activity"/>
    <property type="evidence" value="ECO:0007669"/>
    <property type="project" value="InterPro"/>
</dbReference>
<dbReference type="InterPro" id="IPR026055">
    <property type="entry name" value="FAR"/>
</dbReference>
<feature type="domain" description="Thioester reductase (TE)" evidence="2">
    <location>
        <begin position="36"/>
        <end position="87"/>
    </location>
</feature>
<comment type="function">
    <text evidence="1">Catalyzes the reduction of fatty acyl-CoA to fatty alcohols.</text>
</comment>
<keyword evidence="1" id="KW-0444">Lipid biosynthesis</keyword>
<evidence type="ECO:0000256" key="1">
    <source>
        <dbReference type="RuleBase" id="RU363097"/>
    </source>
</evidence>
<dbReference type="InterPro" id="IPR036291">
    <property type="entry name" value="NAD(P)-bd_dom_sf"/>
</dbReference>
<keyword evidence="1" id="KW-0521">NADP</keyword>
<dbReference type="RefSeq" id="XP_026669807.1">
    <property type="nucleotide sequence ID" value="XM_026814006.1"/>
</dbReference>
<dbReference type="GO" id="GO:0005777">
    <property type="term" value="C:peroxisome"/>
    <property type="evidence" value="ECO:0007669"/>
    <property type="project" value="TreeGrafter"/>
</dbReference>
<dbReference type="PANTHER" id="PTHR11011">
    <property type="entry name" value="MALE STERILITY PROTEIN 2-RELATED"/>
    <property type="match status" value="1"/>
</dbReference>
<dbReference type="InterPro" id="IPR013120">
    <property type="entry name" value="FAR_NAD-bd"/>
</dbReference>
<dbReference type="AlphaFoldDB" id="A0AAJ7S1V3"/>
<dbReference type="GO" id="GO:0035336">
    <property type="term" value="P:long-chain fatty-acyl-CoA metabolic process"/>
    <property type="evidence" value="ECO:0007669"/>
    <property type="project" value="TreeGrafter"/>
</dbReference>
<keyword evidence="1" id="KW-0443">Lipid metabolism</keyword>
<protein>
    <recommendedName>
        <fullName evidence="1">Fatty acyl-CoA reductase</fullName>
        <ecNumber evidence="1">1.2.1.84</ecNumber>
    </recommendedName>
</protein>
<dbReference type="SUPFAM" id="SSF51735">
    <property type="entry name" value="NAD(P)-binding Rossmann-fold domains"/>
    <property type="match status" value="1"/>
</dbReference>
<dbReference type="Proteomes" id="UP000694925">
    <property type="component" value="Unplaced"/>
</dbReference>